<dbReference type="EMBL" id="LNYN01000013">
    <property type="protein sequence ID" value="KTD37354.1"/>
    <property type="molecule type" value="Genomic_DNA"/>
</dbReference>
<reference evidence="1 2" key="1">
    <citation type="submission" date="2015-11" db="EMBL/GenBank/DDBJ databases">
        <title>Genomic analysis of 38 Legionella species identifies large and diverse effector repertoires.</title>
        <authorList>
            <person name="Burstein D."/>
            <person name="Amaro F."/>
            <person name="Zusman T."/>
            <person name="Lifshitz Z."/>
            <person name="Cohen O."/>
            <person name="Gilbert J.A."/>
            <person name="Pupko T."/>
            <person name="Shuman H.A."/>
            <person name="Segal G."/>
        </authorList>
    </citation>
    <scope>NUCLEOTIDE SEQUENCE [LARGE SCALE GENOMIC DNA]</scope>
    <source>
        <strain evidence="1 2">ATCC 43877</strain>
    </source>
</reference>
<gene>
    <name evidence="1" type="ORF">Lmor_0546</name>
</gene>
<dbReference type="SUPFAM" id="SSF56112">
    <property type="entry name" value="Protein kinase-like (PK-like)"/>
    <property type="match status" value="1"/>
</dbReference>
<sequence length="267" mass="30843">MNTKQQDIRLLHAIEHQASLSNHRISSFVFEGKTYIIKKQRESRSKIGYVILTSISKLLRMPALQGIHVGGGKKTQDTEVRRLKALCIADILVPQIIYENELYFVMSCMGDKSFDFILKSTQNSSSIAHWEQILKAIVSVHDKGAYLSQAFSRNMILHESQEVAFIDFEDDPGTIMSLHLAQARDWLLCILSTCWRLDIDFKTQAEIISNHLSQEREEVQEEVLACASKIASLRFLFRRKKPYKKRDLQSCKVLIDVMNELKQLRKR</sequence>
<keyword evidence="2" id="KW-1185">Reference proteome</keyword>
<evidence type="ECO:0008006" key="3">
    <source>
        <dbReference type="Google" id="ProtNLM"/>
    </source>
</evidence>
<proteinExistence type="predicted"/>
<dbReference type="RefSeq" id="WP_238584690.1">
    <property type="nucleotide sequence ID" value="NZ_CAAAJG010000011.1"/>
</dbReference>
<comment type="caution">
    <text evidence="1">The sequence shown here is derived from an EMBL/GenBank/DDBJ whole genome shotgun (WGS) entry which is preliminary data.</text>
</comment>
<protein>
    <recommendedName>
        <fullName evidence="3">Serine/threonine protein kinase</fullName>
    </recommendedName>
</protein>
<accession>A0ABR5REZ7</accession>
<dbReference type="Proteomes" id="UP000054985">
    <property type="component" value="Unassembled WGS sequence"/>
</dbReference>
<name>A0ABR5REZ7_9GAMM</name>
<organism evidence="1 2">
    <name type="scientific">Legionella moravica</name>
    <dbReference type="NCBI Taxonomy" id="39962"/>
    <lineage>
        <taxon>Bacteria</taxon>
        <taxon>Pseudomonadati</taxon>
        <taxon>Pseudomonadota</taxon>
        <taxon>Gammaproteobacteria</taxon>
        <taxon>Legionellales</taxon>
        <taxon>Legionellaceae</taxon>
        <taxon>Legionella</taxon>
    </lineage>
</organism>
<dbReference type="InterPro" id="IPR011009">
    <property type="entry name" value="Kinase-like_dom_sf"/>
</dbReference>
<evidence type="ECO:0000313" key="2">
    <source>
        <dbReference type="Proteomes" id="UP000054985"/>
    </source>
</evidence>
<evidence type="ECO:0000313" key="1">
    <source>
        <dbReference type="EMBL" id="KTD37354.1"/>
    </source>
</evidence>